<name>A0A1G6Q4G9_9GAMM</name>
<accession>A0A1G6Q4G9</accession>
<keyword evidence="2" id="KW-1185">Reference proteome</keyword>
<dbReference type="Proteomes" id="UP000199467">
    <property type="component" value="Unassembled WGS sequence"/>
</dbReference>
<sequence>MKIIKSLITAAALVLLASQATFAETQGNAAADANHIVTYEMVIIRFENQLEGLDEKSKAAEQATTLDEAMAAFADKSSKAYTVLYKPRVAMLDNGIPGVTASQKTDFVNSVKVKQLENGSTEVTNELTPFKTGYSITVFAARPADNATAQAEIDSTIQLQFGAKEADAVANVNTSGQKRLVQGQVQALTWKTGQNQYALLAQLNKLSPAHAGN</sequence>
<reference evidence="2" key="1">
    <citation type="submission" date="2016-10" db="EMBL/GenBank/DDBJ databases">
        <authorList>
            <person name="Varghese N."/>
            <person name="Submissions S."/>
        </authorList>
    </citation>
    <scope>NUCLEOTIDE SEQUENCE [LARGE SCALE GENOMIC DNA]</scope>
    <source>
        <strain evidence="2">DSM 26382</strain>
    </source>
</reference>
<dbReference type="AlphaFoldDB" id="A0A1G6Q4G9"/>
<organism evidence="1 2">
    <name type="scientific">Ectopseudomonas chengduensis</name>
    <dbReference type="NCBI Taxonomy" id="489632"/>
    <lineage>
        <taxon>Bacteria</taxon>
        <taxon>Pseudomonadati</taxon>
        <taxon>Pseudomonadota</taxon>
        <taxon>Gammaproteobacteria</taxon>
        <taxon>Pseudomonadales</taxon>
        <taxon>Pseudomonadaceae</taxon>
        <taxon>Ectopseudomonas</taxon>
    </lineage>
</organism>
<dbReference type="GeneID" id="57608969"/>
<dbReference type="EMBL" id="FMZQ01000007">
    <property type="protein sequence ID" value="SDC87229.1"/>
    <property type="molecule type" value="Genomic_DNA"/>
</dbReference>
<protein>
    <submittedName>
        <fullName evidence="1">Uncharacterized protein</fullName>
    </submittedName>
</protein>
<gene>
    <name evidence="1" type="ORF">SAMN05216576_107250</name>
</gene>
<evidence type="ECO:0000313" key="1">
    <source>
        <dbReference type="EMBL" id="SDC87229.1"/>
    </source>
</evidence>
<dbReference type="RefSeq" id="WP_017362415.1">
    <property type="nucleotide sequence ID" value="NZ_FMZQ01000007.1"/>
</dbReference>
<proteinExistence type="predicted"/>
<evidence type="ECO:0000313" key="2">
    <source>
        <dbReference type="Proteomes" id="UP000199467"/>
    </source>
</evidence>